<evidence type="ECO:0000313" key="4">
    <source>
        <dbReference type="Proteomes" id="UP000317835"/>
    </source>
</evidence>
<proteinExistence type="predicted"/>
<name>A0A518H252_9BACT</name>
<dbReference type="InterPro" id="IPR006626">
    <property type="entry name" value="PbH1"/>
</dbReference>
<evidence type="ECO:0000259" key="2">
    <source>
        <dbReference type="Pfam" id="PF13229"/>
    </source>
</evidence>
<dbReference type="KEGG" id="tpla:ElP_28010"/>
<dbReference type="EMBL" id="CP036426">
    <property type="protein sequence ID" value="QDV34904.1"/>
    <property type="molecule type" value="Genomic_DNA"/>
</dbReference>
<keyword evidence="3" id="KW-0456">Lyase</keyword>
<dbReference type="SMART" id="SM00710">
    <property type="entry name" value="PbH1"/>
    <property type="match status" value="7"/>
</dbReference>
<dbReference type="Gene3D" id="2.160.20.10">
    <property type="entry name" value="Single-stranded right-handed beta-helix, Pectin lyase-like"/>
    <property type="match status" value="1"/>
</dbReference>
<evidence type="ECO:0000256" key="1">
    <source>
        <dbReference type="SAM" id="MobiDB-lite"/>
    </source>
</evidence>
<sequence precursor="true">MADTKISALTNGGTVQTGDMIPVARGGENRRVAVGSAATQDSSAFATTEQGTKADSALQPAGNLSGLASAATARTNLGLGTAATKAASGAGGTVASVSGAATVGRLARFADTSGTILDGGSDSALSILAAGSTTERTLAVRFKVNVLDFYGSNGSLNHRNAWQAAINYVSGLGGGVVYVPPGTYSGWNVASPLIIPSNITLEGVKAQSIIIPDLSTITLSNIYPLAAGAVMITGNPTDGKRAGITSGQSVTDSTVVENVHIRGLTIDNSAYSGPDLSANQSLNGFSIVFCHNFSVVDCEAYNLPSSGIYCNWGRNGVIQRNIVDHCGHLLGHLGSRNGISSSGWIDGDDASFASQGLLIADNIVTRAFQEGIQNSNWKGTIIRNNVLIGNWEYGVEGESIAPGITSTSLTYGYEVPGDTILEGNYIDCYDVESGVYGTGGIIWSSGNQCKIVIRDNVIRNLDNTAGIASNGMAFTSGSGITVQQTDNGTAVIESNYFENVKPGATGSIVNLSCEHMVVAGNIASNCLATSAFLGVLPSKGFKTLIVERNKIINGPMFRFGYITCSAGSSSTAAANEIIFRDNFVTGLARSFIVLNFPNNATVTRLSVKGNECVNINSNGSGSEGFIRLIGGNASAKTLAVSRFEVERNSVSYAGATAYPIIVDSGSVADNALTSVHVYGNNFGSTNLTNKTAIGTPAICAALYEDDNGFPGRPNGRVVIASGAVTMSNSDTLVEIAKTVPATTSVTLPTKVTPYKQFTVKDGAGNAQTYPITLTGTFDGVVNPTISENYGALTFYYNGTTWRITA</sequence>
<accession>A0A518H252</accession>
<organism evidence="3 4">
    <name type="scientific">Tautonia plasticadhaerens</name>
    <dbReference type="NCBI Taxonomy" id="2527974"/>
    <lineage>
        <taxon>Bacteria</taxon>
        <taxon>Pseudomonadati</taxon>
        <taxon>Planctomycetota</taxon>
        <taxon>Planctomycetia</taxon>
        <taxon>Isosphaerales</taxon>
        <taxon>Isosphaeraceae</taxon>
        <taxon>Tautonia</taxon>
    </lineage>
</organism>
<dbReference type="SUPFAM" id="SSF51126">
    <property type="entry name" value="Pectin lyase-like"/>
    <property type="match status" value="1"/>
</dbReference>
<dbReference type="Proteomes" id="UP000317835">
    <property type="component" value="Chromosome"/>
</dbReference>
<protein>
    <submittedName>
        <fullName evidence="3">Pectate lyase superfamily protein</fullName>
    </submittedName>
</protein>
<gene>
    <name evidence="3" type="ORF">ElP_28010</name>
</gene>
<dbReference type="RefSeq" id="WP_145270132.1">
    <property type="nucleotide sequence ID" value="NZ_CP036426.1"/>
</dbReference>
<feature type="compositionally biased region" description="Polar residues" evidence="1">
    <location>
        <begin position="7"/>
        <end position="17"/>
    </location>
</feature>
<feature type="domain" description="Right handed beta helix" evidence="2">
    <location>
        <begin position="255"/>
        <end position="395"/>
    </location>
</feature>
<dbReference type="InterPro" id="IPR011050">
    <property type="entry name" value="Pectin_lyase_fold/virulence"/>
</dbReference>
<dbReference type="InterPro" id="IPR012334">
    <property type="entry name" value="Pectin_lyas_fold"/>
</dbReference>
<dbReference type="Pfam" id="PF13229">
    <property type="entry name" value="Beta_helix"/>
    <property type="match status" value="1"/>
</dbReference>
<dbReference type="InterPro" id="IPR039448">
    <property type="entry name" value="Beta_helix"/>
</dbReference>
<dbReference type="AlphaFoldDB" id="A0A518H252"/>
<dbReference type="GO" id="GO:0016829">
    <property type="term" value="F:lyase activity"/>
    <property type="evidence" value="ECO:0007669"/>
    <property type="project" value="UniProtKB-KW"/>
</dbReference>
<keyword evidence="4" id="KW-1185">Reference proteome</keyword>
<evidence type="ECO:0000313" key="3">
    <source>
        <dbReference type="EMBL" id="QDV34904.1"/>
    </source>
</evidence>
<reference evidence="3 4" key="1">
    <citation type="submission" date="2019-02" db="EMBL/GenBank/DDBJ databases">
        <title>Deep-cultivation of Planctomycetes and their phenomic and genomic characterization uncovers novel biology.</title>
        <authorList>
            <person name="Wiegand S."/>
            <person name="Jogler M."/>
            <person name="Boedeker C."/>
            <person name="Pinto D."/>
            <person name="Vollmers J."/>
            <person name="Rivas-Marin E."/>
            <person name="Kohn T."/>
            <person name="Peeters S.H."/>
            <person name="Heuer A."/>
            <person name="Rast P."/>
            <person name="Oberbeckmann S."/>
            <person name="Bunk B."/>
            <person name="Jeske O."/>
            <person name="Meyerdierks A."/>
            <person name="Storesund J.E."/>
            <person name="Kallscheuer N."/>
            <person name="Luecker S."/>
            <person name="Lage O.M."/>
            <person name="Pohl T."/>
            <person name="Merkel B.J."/>
            <person name="Hornburger P."/>
            <person name="Mueller R.-W."/>
            <person name="Bruemmer F."/>
            <person name="Labrenz M."/>
            <person name="Spormann A.M."/>
            <person name="Op den Camp H."/>
            <person name="Overmann J."/>
            <person name="Amann R."/>
            <person name="Jetten M.S.M."/>
            <person name="Mascher T."/>
            <person name="Medema M.H."/>
            <person name="Devos D.P."/>
            <person name="Kaster A.-K."/>
            <person name="Ovreas L."/>
            <person name="Rohde M."/>
            <person name="Galperin M.Y."/>
            <person name="Jogler C."/>
        </authorList>
    </citation>
    <scope>NUCLEOTIDE SEQUENCE [LARGE SCALE GENOMIC DNA]</scope>
    <source>
        <strain evidence="3 4">ElP</strain>
    </source>
</reference>
<feature type="region of interest" description="Disordered" evidence="1">
    <location>
        <begin position="1"/>
        <end position="21"/>
    </location>
</feature>